<evidence type="ECO:0000256" key="1">
    <source>
        <dbReference type="SAM" id="MobiDB-lite"/>
    </source>
</evidence>
<feature type="region of interest" description="Disordered" evidence="1">
    <location>
        <begin position="276"/>
        <end position="305"/>
    </location>
</feature>
<feature type="region of interest" description="Disordered" evidence="1">
    <location>
        <begin position="29"/>
        <end position="53"/>
    </location>
</feature>
<dbReference type="EMBL" id="CAJNBK010000004">
    <property type="protein sequence ID" value="CAE6733294.1"/>
    <property type="molecule type" value="Genomic_DNA"/>
</dbReference>
<proteinExistence type="predicted"/>
<comment type="caution">
    <text evidence="2">The sequence shown here is derived from an EMBL/GenBank/DDBJ whole genome shotgun (WGS) entry which is preliminary data.</text>
</comment>
<gene>
    <name evidence="2" type="ORF">R69888_02167</name>
</gene>
<reference evidence="2 3" key="1">
    <citation type="submission" date="2021-02" db="EMBL/GenBank/DDBJ databases">
        <authorList>
            <person name="Vanwijnsberghe S."/>
        </authorList>
    </citation>
    <scope>NUCLEOTIDE SEQUENCE [LARGE SCALE GENOMIC DNA]</scope>
    <source>
        <strain evidence="2 3">LMG 31837</strain>
    </source>
</reference>
<feature type="compositionally biased region" description="Polar residues" evidence="1">
    <location>
        <begin position="39"/>
        <end position="53"/>
    </location>
</feature>
<dbReference type="Proteomes" id="UP000672526">
    <property type="component" value="Unassembled WGS sequence"/>
</dbReference>
<name>A0ABM8R518_9BURK</name>
<protein>
    <recommendedName>
        <fullName evidence="4">Lipoprotein</fullName>
    </recommendedName>
</protein>
<organism evidence="2 3">
    <name type="scientific">Paraburkholderia haematera</name>
    <dbReference type="NCBI Taxonomy" id="2793077"/>
    <lineage>
        <taxon>Bacteria</taxon>
        <taxon>Pseudomonadati</taxon>
        <taxon>Pseudomonadota</taxon>
        <taxon>Betaproteobacteria</taxon>
        <taxon>Burkholderiales</taxon>
        <taxon>Burkholderiaceae</taxon>
        <taxon>Paraburkholderia</taxon>
    </lineage>
</organism>
<evidence type="ECO:0000313" key="2">
    <source>
        <dbReference type="EMBL" id="CAE6733294.1"/>
    </source>
</evidence>
<accession>A0ABM8R518</accession>
<keyword evidence="3" id="KW-1185">Reference proteome</keyword>
<sequence length="305" mass="30565">MIPGRRKFFESICLDDFATLSHRQFMREGRNRRRAGSFRGSTNHRQTSMSTRQQHVIRSVSAGLLTASVALFAGCGGGGGGGGTSSTSMISITGTAATGKALANATVSINCARGSMSVAADANGNYHATFGALMPCMIAATSGGTMLHSAAFASGTYNVTPETDLLLSYLAAQLGTNESGLIAGFTANTQFQQTLDNQADVLAAQAAVVRGLQQKYGVTLSTPNFLSTAFTVGQPGEDSDLEALLARGAIDTNGEPDAVAVTLMVTMGAANPLATSPGTGTGGTGGAGGAGGAGVGGTGSMGGMM</sequence>
<evidence type="ECO:0000313" key="3">
    <source>
        <dbReference type="Proteomes" id="UP000672526"/>
    </source>
</evidence>
<feature type="compositionally biased region" description="Gly residues" evidence="1">
    <location>
        <begin position="279"/>
        <end position="305"/>
    </location>
</feature>
<evidence type="ECO:0008006" key="4">
    <source>
        <dbReference type="Google" id="ProtNLM"/>
    </source>
</evidence>